<dbReference type="GO" id="GO:0032259">
    <property type="term" value="P:methylation"/>
    <property type="evidence" value="ECO:0007669"/>
    <property type="project" value="UniProtKB-KW"/>
</dbReference>
<keyword evidence="3" id="KW-1185">Reference proteome</keyword>
<gene>
    <name evidence="2" type="ORF">KFK14_17975</name>
</gene>
<protein>
    <submittedName>
        <fullName evidence="2">FkbM family methyltransferase</fullName>
    </submittedName>
</protein>
<dbReference type="InterPro" id="IPR029063">
    <property type="entry name" value="SAM-dependent_MTases_sf"/>
</dbReference>
<name>A0A975K5K7_9SPHN</name>
<feature type="domain" description="Methyltransferase FkbM" evidence="1">
    <location>
        <begin position="119"/>
        <end position="170"/>
    </location>
</feature>
<dbReference type="EMBL" id="CP073910">
    <property type="protein sequence ID" value="QUT04892.1"/>
    <property type="molecule type" value="Genomic_DNA"/>
</dbReference>
<organism evidence="2 3">
    <name type="scientific">Sphingobium phenoxybenzoativorans</name>
    <dbReference type="NCBI Taxonomy" id="1592790"/>
    <lineage>
        <taxon>Bacteria</taxon>
        <taxon>Pseudomonadati</taxon>
        <taxon>Pseudomonadota</taxon>
        <taxon>Alphaproteobacteria</taxon>
        <taxon>Sphingomonadales</taxon>
        <taxon>Sphingomonadaceae</taxon>
        <taxon>Sphingobium</taxon>
    </lineage>
</organism>
<proteinExistence type="predicted"/>
<dbReference type="GO" id="GO:0008168">
    <property type="term" value="F:methyltransferase activity"/>
    <property type="evidence" value="ECO:0007669"/>
    <property type="project" value="UniProtKB-KW"/>
</dbReference>
<sequence>MLRQARNFMLEKGFWSERTAELGEVAALVRRMRPMQSSIPLRRLGGANGGGYLIPDDLEGIKACISPGVWIECTFDEAVADLGLDVLIADAAADGPPARHDRFTFTKKSVDSFTGDDRITMDDLCRNIRPGEDLLLDMDIEGAEYRVLSAISDDLLSRFRIMTIEFHHLGNMHTPFGLSEIGGVFDRLLRTHNIVHIHPNNSLTAVSRGGIAIPPVMEFTFLRRDRGSFTPSTGPFPHPLDATTEPHLPEVVLPACWYAN</sequence>
<evidence type="ECO:0000313" key="2">
    <source>
        <dbReference type="EMBL" id="QUT04892.1"/>
    </source>
</evidence>
<dbReference type="SUPFAM" id="SSF53335">
    <property type="entry name" value="S-adenosyl-L-methionine-dependent methyltransferases"/>
    <property type="match status" value="1"/>
</dbReference>
<keyword evidence="2" id="KW-0489">Methyltransferase</keyword>
<accession>A0A975K5K7</accession>
<dbReference type="Pfam" id="PF05050">
    <property type="entry name" value="Methyltransf_21"/>
    <property type="match status" value="1"/>
</dbReference>
<dbReference type="InterPro" id="IPR006342">
    <property type="entry name" value="FkbM_mtfrase"/>
</dbReference>
<keyword evidence="2" id="KW-0808">Transferase</keyword>
<evidence type="ECO:0000259" key="1">
    <source>
        <dbReference type="Pfam" id="PF05050"/>
    </source>
</evidence>
<dbReference type="KEGG" id="spph:KFK14_17975"/>
<evidence type="ECO:0000313" key="3">
    <source>
        <dbReference type="Proteomes" id="UP000681425"/>
    </source>
</evidence>
<dbReference type="RefSeq" id="WP_212608628.1">
    <property type="nucleotide sequence ID" value="NZ_CP073910.1"/>
</dbReference>
<dbReference type="AlphaFoldDB" id="A0A975K5K7"/>
<dbReference type="Proteomes" id="UP000681425">
    <property type="component" value="Chromosome"/>
</dbReference>
<reference evidence="2" key="1">
    <citation type="submission" date="2021-04" db="EMBL/GenBank/DDBJ databases">
        <title>Isolation of p-tert-butylphenol degrading bacteria Sphingobium phenoxybenzoativorans Tas13 from active sludge.</title>
        <authorList>
            <person name="Li Y."/>
        </authorList>
    </citation>
    <scope>NUCLEOTIDE SEQUENCE</scope>
    <source>
        <strain evidence="2">Tas13</strain>
    </source>
</reference>